<dbReference type="EMBL" id="BQNB010010077">
    <property type="protein sequence ID" value="GJS72418.1"/>
    <property type="molecule type" value="Genomic_DNA"/>
</dbReference>
<dbReference type="Proteomes" id="UP001151760">
    <property type="component" value="Unassembled WGS sequence"/>
</dbReference>
<keyword evidence="5" id="KW-1185">Reference proteome</keyword>
<protein>
    <recommendedName>
        <fullName evidence="3">ABC transporter family G domain-containing protein</fullName>
    </recommendedName>
</protein>
<feature type="domain" description="ABC transporter family G" evidence="3">
    <location>
        <begin position="3"/>
        <end position="56"/>
    </location>
</feature>
<keyword evidence="2" id="KW-0472">Membrane</keyword>
<dbReference type="InterPro" id="IPR043926">
    <property type="entry name" value="ABCG_dom"/>
</dbReference>
<reference evidence="4" key="2">
    <citation type="submission" date="2022-01" db="EMBL/GenBank/DDBJ databases">
        <authorList>
            <person name="Yamashiro T."/>
            <person name="Shiraishi A."/>
            <person name="Satake H."/>
            <person name="Nakayama K."/>
        </authorList>
    </citation>
    <scope>NUCLEOTIDE SEQUENCE</scope>
</reference>
<keyword evidence="1" id="KW-0813">Transport</keyword>
<evidence type="ECO:0000313" key="5">
    <source>
        <dbReference type="Proteomes" id="UP001151760"/>
    </source>
</evidence>
<sequence length="80" mass="9077">MAEFKLFVQLKNDNFLSYFTRRKDLSGRVTPGVCRQYRNFLGRVAKQRIREARLQLETVEAGVVPAGIGDFAACRALKAI</sequence>
<dbReference type="Pfam" id="PF19055">
    <property type="entry name" value="ABC2_membrane_7"/>
    <property type="match status" value="1"/>
</dbReference>
<name>A0ABQ4Y432_9ASTR</name>
<gene>
    <name evidence="4" type="ORF">Tco_0705259</name>
</gene>
<proteinExistence type="predicted"/>
<evidence type="ECO:0000256" key="1">
    <source>
        <dbReference type="ARBA" id="ARBA00022448"/>
    </source>
</evidence>
<reference evidence="4" key="1">
    <citation type="journal article" date="2022" name="Int. J. Mol. Sci.">
        <title>Draft Genome of Tanacetum Coccineum: Genomic Comparison of Closely Related Tanacetum-Family Plants.</title>
        <authorList>
            <person name="Yamashiro T."/>
            <person name="Shiraishi A."/>
            <person name="Nakayama K."/>
            <person name="Satake H."/>
        </authorList>
    </citation>
    <scope>NUCLEOTIDE SEQUENCE</scope>
</reference>
<accession>A0ABQ4Y432</accession>
<comment type="caution">
    <text evidence="4">The sequence shown here is derived from an EMBL/GenBank/DDBJ whole genome shotgun (WGS) entry which is preliminary data.</text>
</comment>
<evidence type="ECO:0000259" key="3">
    <source>
        <dbReference type="Pfam" id="PF19055"/>
    </source>
</evidence>
<evidence type="ECO:0000313" key="4">
    <source>
        <dbReference type="EMBL" id="GJS72418.1"/>
    </source>
</evidence>
<organism evidence="4 5">
    <name type="scientific">Tanacetum coccineum</name>
    <dbReference type="NCBI Taxonomy" id="301880"/>
    <lineage>
        <taxon>Eukaryota</taxon>
        <taxon>Viridiplantae</taxon>
        <taxon>Streptophyta</taxon>
        <taxon>Embryophyta</taxon>
        <taxon>Tracheophyta</taxon>
        <taxon>Spermatophyta</taxon>
        <taxon>Magnoliopsida</taxon>
        <taxon>eudicotyledons</taxon>
        <taxon>Gunneridae</taxon>
        <taxon>Pentapetalae</taxon>
        <taxon>asterids</taxon>
        <taxon>campanulids</taxon>
        <taxon>Asterales</taxon>
        <taxon>Asteraceae</taxon>
        <taxon>Asteroideae</taxon>
        <taxon>Anthemideae</taxon>
        <taxon>Anthemidinae</taxon>
        <taxon>Tanacetum</taxon>
    </lineage>
</organism>
<evidence type="ECO:0000256" key="2">
    <source>
        <dbReference type="ARBA" id="ARBA00023136"/>
    </source>
</evidence>